<dbReference type="PANTHER" id="PTHR30519">
    <property type="entry name" value="5-METHYLTETRAHYDROPTEROYLTRIGLUTAMATE--HOMOCYSTEINE METHYLTRANSFERASE"/>
    <property type="match status" value="1"/>
</dbReference>
<dbReference type="CDD" id="cd03311">
    <property type="entry name" value="CIMS_C_terminal_like"/>
    <property type="match status" value="1"/>
</dbReference>
<evidence type="ECO:0000256" key="2">
    <source>
        <dbReference type="ARBA" id="ARBA00022723"/>
    </source>
</evidence>
<dbReference type="AlphaFoldDB" id="A0A512NHN0"/>
<evidence type="ECO:0000256" key="3">
    <source>
        <dbReference type="ARBA" id="ARBA00022833"/>
    </source>
</evidence>
<evidence type="ECO:0000313" key="5">
    <source>
        <dbReference type="EMBL" id="GEP58459.1"/>
    </source>
</evidence>
<dbReference type="OrthoDB" id="244285at2"/>
<keyword evidence="6" id="KW-1185">Reference proteome</keyword>
<dbReference type="Pfam" id="PF01717">
    <property type="entry name" value="Meth_synt_2"/>
    <property type="match status" value="1"/>
</dbReference>
<dbReference type="Gene3D" id="3.20.20.210">
    <property type="match status" value="1"/>
</dbReference>
<name>A0A512NHN0_9HYPH</name>
<keyword evidence="2" id="KW-0479">Metal-binding</keyword>
<gene>
    <name evidence="5" type="ORF">RSO01_56250</name>
</gene>
<sequence length="343" mass="38178">MSDVLLQTTVVGSYPQPDWLVDRKMLSKVVPRTRMREIWRVPETFLEQAQDDATLIAIRDMERAGIDIVTDGEMRRESYSNRFATALSGIDDEHPAEIVNNRGQKTPVPRVVGKIRRTGPVELRDMQFLRANTDRLAKITLPGPFTMGQQVKDEFYRDAEAMCMDYAAAVNEEAHELVKAGADVIQLDEPWLRNNPEEAKRYAVKVIDRALRDIKVPTVVHLCFGYAAVVTGGKPTGYSFLPQLADSIAQQISIESAQPKLDLGVLKDLAPKKVMLGVIDLNDPEIETPQKVADRIRAGLKHLPPDKLLPAPDCGMKYLPRATAFGKLKALAEGAAIVRKELS</sequence>
<evidence type="ECO:0000313" key="6">
    <source>
        <dbReference type="Proteomes" id="UP000321058"/>
    </source>
</evidence>
<keyword evidence="5" id="KW-0489">Methyltransferase</keyword>
<dbReference type="SUPFAM" id="SSF51726">
    <property type="entry name" value="UROD/MetE-like"/>
    <property type="match status" value="1"/>
</dbReference>
<organism evidence="5 6">
    <name type="scientific">Reyranella soli</name>
    <dbReference type="NCBI Taxonomy" id="1230389"/>
    <lineage>
        <taxon>Bacteria</taxon>
        <taxon>Pseudomonadati</taxon>
        <taxon>Pseudomonadota</taxon>
        <taxon>Alphaproteobacteria</taxon>
        <taxon>Hyphomicrobiales</taxon>
        <taxon>Reyranellaceae</taxon>
        <taxon>Reyranella</taxon>
    </lineage>
</organism>
<dbReference type="InterPro" id="IPR002629">
    <property type="entry name" value="Met_Synth_C/arc"/>
</dbReference>
<keyword evidence="5" id="KW-0808">Transferase</keyword>
<dbReference type="RefSeq" id="WP_147153709.1">
    <property type="nucleotide sequence ID" value="NZ_BKAJ01000100.1"/>
</dbReference>
<dbReference type="InterPro" id="IPR038071">
    <property type="entry name" value="UROD/MetE-like_sf"/>
</dbReference>
<comment type="cofactor">
    <cofactor evidence="1">
        <name>Zn(2+)</name>
        <dbReference type="ChEBI" id="CHEBI:29105"/>
    </cofactor>
</comment>
<accession>A0A512NHN0</accession>
<dbReference type="GO" id="GO:0008270">
    <property type="term" value="F:zinc ion binding"/>
    <property type="evidence" value="ECO:0007669"/>
    <property type="project" value="InterPro"/>
</dbReference>
<proteinExistence type="predicted"/>
<dbReference type="GO" id="GO:0009086">
    <property type="term" value="P:methionine biosynthetic process"/>
    <property type="evidence" value="ECO:0007669"/>
    <property type="project" value="InterPro"/>
</dbReference>
<comment type="caution">
    <text evidence="5">The sequence shown here is derived from an EMBL/GenBank/DDBJ whole genome shotgun (WGS) entry which is preliminary data.</text>
</comment>
<evidence type="ECO:0000256" key="1">
    <source>
        <dbReference type="ARBA" id="ARBA00001947"/>
    </source>
</evidence>
<dbReference type="GO" id="GO:0032259">
    <property type="term" value="P:methylation"/>
    <property type="evidence" value="ECO:0007669"/>
    <property type="project" value="UniProtKB-KW"/>
</dbReference>
<dbReference type="EMBL" id="BKAJ01000100">
    <property type="protein sequence ID" value="GEP58459.1"/>
    <property type="molecule type" value="Genomic_DNA"/>
</dbReference>
<protein>
    <submittedName>
        <fullName evidence="5">5-methyltetrahydropteroyltriglutamate--homocysteine methyltransferase</fullName>
    </submittedName>
</protein>
<reference evidence="5 6" key="1">
    <citation type="submission" date="2019-07" db="EMBL/GenBank/DDBJ databases">
        <title>Whole genome shotgun sequence of Reyranella soli NBRC 108950.</title>
        <authorList>
            <person name="Hosoyama A."/>
            <person name="Uohara A."/>
            <person name="Ohji S."/>
            <person name="Ichikawa N."/>
        </authorList>
    </citation>
    <scope>NUCLEOTIDE SEQUENCE [LARGE SCALE GENOMIC DNA]</scope>
    <source>
        <strain evidence="5 6">NBRC 108950</strain>
    </source>
</reference>
<dbReference type="Proteomes" id="UP000321058">
    <property type="component" value="Unassembled WGS sequence"/>
</dbReference>
<evidence type="ECO:0000259" key="4">
    <source>
        <dbReference type="Pfam" id="PF01717"/>
    </source>
</evidence>
<keyword evidence="3" id="KW-0862">Zinc</keyword>
<dbReference type="GO" id="GO:0003871">
    <property type="term" value="F:5-methyltetrahydropteroyltriglutamate-homocysteine S-methyltransferase activity"/>
    <property type="evidence" value="ECO:0007669"/>
    <property type="project" value="InterPro"/>
</dbReference>
<feature type="domain" description="Cobalamin-independent methionine synthase MetE C-terminal/archaeal" evidence="4">
    <location>
        <begin position="6"/>
        <end position="334"/>
    </location>
</feature>